<comment type="similarity">
    <text evidence="2">Belongs to the otopetrin family.</text>
</comment>
<gene>
    <name evidence="13" type="ORF">OFUS_LOCUS436</name>
</gene>
<feature type="transmembrane region" description="Helical" evidence="12">
    <location>
        <begin position="319"/>
        <end position="340"/>
    </location>
</feature>
<dbReference type="PANTHER" id="PTHR21522:SF32">
    <property type="entry name" value="OTOPETRIN-2"/>
    <property type="match status" value="1"/>
</dbReference>
<feature type="transmembrane region" description="Helical" evidence="12">
    <location>
        <begin position="390"/>
        <end position="415"/>
    </location>
</feature>
<evidence type="ECO:0000256" key="2">
    <source>
        <dbReference type="ARBA" id="ARBA00006513"/>
    </source>
</evidence>
<evidence type="ECO:0000256" key="4">
    <source>
        <dbReference type="ARBA" id="ARBA00022475"/>
    </source>
</evidence>
<keyword evidence="9 12" id="KW-0472">Membrane</keyword>
<evidence type="ECO:0000256" key="1">
    <source>
        <dbReference type="ARBA" id="ARBA00004651"/>
    </source>
</evidence>
<evidence type="ECO:0000256" key="11">
    <source>
        <dbReference type="SAM" id="MobiDB-lite"/>
    </source>
</evidence>
<evidence type="ECO:0000256" key="5">
    <source>
        <dbReference type="ARBA" id="ARBA00022692"/>
    </source>
</evidence>
<dbReference type="GO" id="GO:0005886">
    <property type="term" value="C:plasma membrane"/>
    <property type="evidence" value="ECO:0007669"/>
    <property type="project" value="UniProtKB-SubCell"/>
</dbReference>
<feature type="region of interest" description="Disordered" evidence="11">
    <location>
        <begin position="561"/>
        <end position="582"/>
    </location>
</feature>
<evidence type="ECO:0000256" key="12">
    <source>
        <dbReference type="SAM" id="Phobius"/>
    </source>
</evidence>
<sequence length="582" mass="67109">MAHSQYTIVSCLLMAVFLAMFGTIGLSRWITIHQSHGVSETIMLGLLLSLQVTTVILLFVFTRVNRNQWRYVPWRLSDTHGITIIGLTIFLIGTFIYDIFRIIATTECLDVYRHFHEEYVEKILDVILQIFKPLFYMSSQLLFLMWCNYGNIQNNPNIKNTSVFIFASGTNVFVWIYSFLFESKGIFYQKEIEHNITMLAPAIQKHANECLHGESRMQRTEESVEIYLYPVQLEFCILATSLLLHTWSHIKHSRMSMHIAMIDFPTDNGDGGSNDDVNRQHDLVQRNFAQENEASGNTNVIGGTDTNAQPGHTVKCYGLLWFAGIFLMTLMFIFECLLYVETFYSKAILVVTAIKTLYDPSLAIVCAYVIHKLRKSGKIEQYGNVDTECVIMIIASLGLIIDATFTYISAFPTLIYQDVNPNWANICKEFTIINHDLDKDESIRRFLIINGLLLVRQTFKLISVLLQVYLIIILNCFYTGPIDSWLSECLGFMMMLNLGHWLSDSIVEVKFMNASPVRVQFFGCDNWLVIVHLYFILVIYFRFHSVVLLSEHIRHNKHVKRHGQHNGYQPLDGDNIQNVNNQ</sequence>
<keyword evidence="3" id="KW-0813">Transport</keyword>
<evidence type="ECO:0000256" key="10">
    <source>
        <dbReference type="ARBA" id="ARBA00023303"/>
    </source>
</evidence>
<feature type="transmembrane region" description="Helical" evidence="12">
    <location>
        <begin position="82"/>
        <end position="103"/>
    </location>
</feature>
<keyword evidence="7 12" id="KW-1133">Transmembrane helix</keyword>
<dbReference type="AlphaFoldDB" id="A0A8S4MVS6"/>
<organism evidence="13 14">
    <name type="scientific">Owenia fusiformis</name>
    <name type="common">Polychaete worm</name>
    <dbReference type="NCBI Taxonomy" id="6347"/>
    <lineage>
        <taxon>Eukaryota</taxon>
        <taxon>Metazoa</taxon>
        <taxon>Spiralia</taxon>
        <taxon>Lophotrochozoa</taxon>
        <taxon>Annelida</taxon>
        <taxon>Polychaeta</taxon>
        <taxon>Sedentaria</taxon>
        <taxon>Canalipalpata</taxon>
        <taxon>Sabellida</taxon>
        <taxon>Oweniida</taxon>
        <taxon>Oweniidae</taxon>
        <taxon>Owenia</taxon>
    </lineage>
</organism>
<keyword evidence="14" id="KW-1185">Reference proteome</keyword>
<keyword evidence="8" id="KW-0406">Ion transport</keyword>
<dbReference type="PANTHER" id="PTHR21522">
    <property type="entry name" value="PROTON CHANNEL OTOP"/>
    <property type="match status" value="1"/>
</dbReference>
<evidence type="ECO:0000256" key="8">
    <source>
        <dbReference type="ARBA" id="ARBA00023065"/>
    </source>
</evidence>
<accession>A0A8S4MVS6</accession>
<reference evidence="13" key="1">
    <citation type="submission" date="2022-03" db="EMBL/GenBank/DDBJ databases">
        <authorList>
            <person name="Martin C."/>
        </authorList>
    </citation>
    <scope>NUCLEOTIDE SEQUENCE</scope>
</reference>
<keyword evidence="4" id="KW-1003">Cell membrane</keyword>
<comment type="caution">
    <text evidence="13">The sequence shown here is derived from an EMBL/GenBank/DDBJ whole genome shotgun (WGS) entry which is preliminary data.</text>
</comment>
<protein>
    <submittedName>
        <fullName evidence="13">Uncharacterized protein</fullName>
    </submittedName>
</protein>
<feature type="transmembrane region" description="Helical" evidence="12">
    <location>
        <begin position="346"/>
        <end position="370"/>
    </location>
</feature>
<dbReference type="InterPro" id="IPR004878">
    <property type="entry name" value="Otopetrin"/>
</dbReference>
<feature type="transmembrane region" description="Helical" evidence="12">
    <location>
        <begin position="7"/>
        <end position="30"/>
    </location>
</feature>
<keyword evidence="10" id="KW-0407">Ion channel</keyword>
<proteinExistence type="inferred from homology"/>
<evidence type="ECO:0000256" key="9">
    <source>
        <dbReference type="ARBA" id="ARBA00023136"/>
    </source>
</evidence>
<evidence type="ECO:0000256" key="3">
    <source>
        <dbReference type="ARBA" id="ARBA00022448"/>
    </source>
</evidence>
<dbReference type="OrthoDB" id="6125111at2759"/>
<feature type="transmembrane region" description="Helical" evidence="12">
    <location>
        <begin position="161"/>
        <end position="180"/>
    </location>
</feature>
<evidence type="ECO:0000313" key="13">
    <source>
        <dbReference type="EMBL" id="CAH1772720.1"/>
    </source>
</evidence>
<keyword evidence="6" id="KW-0375">Hydrogen ion transport</keyword>
<name>A0A8S4MVS6_OWEFU</name>
<dbReference type="EMBL" id="CAIIXF020000001">
    <property type="protein sequence ID" value="CAH1772720.1"/>
    <property type="molecule type" value="Genomic_DNA"/>
</dbReference>
<keyword evidence="5 12" id="KW-0812">Transmembrane</keyword>
<evidence type="ECO:0000256" key="6">
    <source>
        <dbReference type="ARBA" id="ARBA00022781"/>
    </source>
</evidence>
<evidence type="ECO:0000313" key="14">
    <source>
        <dbReference type="Proteomes" id="UP000749559"/>
    </source>
</evidence>
<dbReference type="Proteomes" id="UP000749559">
    <property type="component" value="Unassembled WGS sequence"/>
</dbReference>
<dbReference type="GO" id="GO:0015252">
    <property type="term" value="F:proton channel activity"/>
    <property type="evidence" value="ECO:0007669"/>
    <property type="project" value="InterPro"/>
</dbReference>
<comment type="subcellular location">
    <subcellularLocation>
        <location evidence="1">Cell membrane</location>
        <topology evidence="1">Multi-pass membrane protein</topology>
    </subcellularLocation>
</comment>
<feature type="transmembrane region" description="Helical" evidence="12">
    <location>
        <begin position="42"/>
        <end position="61"/>
    </location>
</feature>
<feature type="transmembrane region" description="Helical" evidence="12">
    <location>
        <begin position="226"/>
        <end position="247"/>
    </location>
</feature>
<dbReference type="Pfam" id="PF03189">
    <property type="entry name" value="Otopetrin"/>
    <property type="match status" value="1"/>
</dbReference>
<feature type="transmembrane region" description="Helical" evidence="12">
    <location>
        <begin position="459"/>
        <end position="478"/>
    </location>
</feature>
<evidence type="ECO:0000256" key="7">
    <source>
        <dbReference type="ARBA" id="ARBA00022989"/>
    </source>
</evidence>
<feature type="transmembrane region" description="Helical" evidence="12">
    <location>
        <begin position="527"/>
        <end position="550"/>
    </location>
</feature>